<keyword evidence="2" id="KW-1185">Reference proteome</keyword>
<name>A0A0R0M0N1_9MICR</name>
<proteinExistence type="predicted"/>
<gene>
    <name evidence="1" type="ORF">M153_1120003765</name>
</gene>
<reference evidence="1 2" key="1">
    <citation type="submission" date="2015-07" db="EMBL/GenBank/DDBJ databases">
        <title>The genome of Pseudoloma neurophilia, a relevant intracellular parasite of the zebrafish.</title>
        <authorList>
            <person name="Ndikumana S."/>
            <person name="Pelin A."/>
            <person name="Sanders J."/>
            <person name="Corradi N."/>
        </authorList>
    </citation>
    <scope>NUCLEOTIDE SEQUENCE [LARGE SCALE GENOMIC DNA]</scope>
    <source>
        <strain evidence="1 2">MK1</strain>
    </source>
</reference>
<dbReference type="Proteomes" id="UP000051530">
    <property type="component" value="Unassembled WGS sequence"/>
</dbReference>
<dbReference type="EMBL" id="LGUB01000018">
    <property type="protein sequence ID" value="KRH94904.1"/>
    <property type="molecule type" value="Genomic_DNA"/>
</dbReference>
<evidence type="ECO:0000313" key="2">
    <source>
        <dbReference type="Proteomes" id="UP000051530"/>
    </source>
</evidence>
<sequence length="134" mass="15662">MSKSHIDTVSSSLDPITSQDEFLLNLCYDPIVAEENRSKVNMALQQLKNDKKEYVDVYLSKSRILHDISQECLKSRKKNKEGLIIVSKEKLTELDEVKIQKHIQGKKLKKDHSENVKRQKSKSYFENNNCQFFD</sequence>
<dbReference type="AlphaFoldDB" id="A0A0R0M0N1"/>
<evidence type="ECO:0000313" key="1">
    <source>
        <dbReference type="EMBL" id="KRH94904.1"/>
    </source>
</evidence>
<dbReference type="VEuPathDB" id="MicrosporidiaDB:M153_1120003765"/>
<comment type="caution">
    <text evidence="1">The sequence shown here is derived from an EMBL/GenBank/DDBJ whole genome shotgun (WGS) entry which is preliminary data.</text>
</comment>
<accession>A0A0R0M0N1</accession>
<organism evidence="1 2">
    <name type="scientific">Pseudoloma neurophilia</name>
    <dbReference type="NCBI Taxonomy" id="146866"/>
    <lineage>
        <taxon>Eukaryota</taxon>
        <taxon>Fungi</taxon>
        <taxon>Fungi incertae sedis</taxon>
        <taxon>Microsporidia</taxon>
        <taxon>Pseudoloma</taxon>
    </lineage>
</organism>
<protein>
    <submittedName>
        <fullName evidence="1">Uncharacterized protein</fullName>
    </submittedName>
</protein>